<feature type="domain" description="Flavodoxin" evidence="1">
    <location>
        <begin position="27"/>
        <end position="146"/>
    </location>
</feature>
<protein>
    <submittedName>
        <fullName evidence="2">Flavodoxin</fullName>
    </submittedName>
</protein>
<dbReference type="Proteomes" id="UP000466785">
    <property type="component" value="Chromosome"/>
</dbReference>
<dbReference type="SUPFAM" id="SSF52218">
    <property type="entry name" value="Flavoproteins"/>
    <property type="match status" value="1"/>
</dbReference>
<reference evidence="2 3" key="1">
    <citation type="journal article" date="2019" name="Emerg. Microbes Infect.">
        <title>Comprehensive subspecies identification of 175 nontuberculous mycobacteria species based on 7547 genomic profiles.</title>
        <authorList>
            <person name="Matsumoto Y."/>
            <person name="Kinjo T."/>
            <person name="Motooka D."/>
            <person name="Nabeya D."/>
            <person name="Jung N."/>
            <person name="Uechi K."/>
            <person name="Horii T."/>
            <person name="Iida T."/>
            <person name="Fujita J."/>
            <person name="Nakamura S."/>
        </authorList>
    </citation>
    <scope>NUCLEOTIDE SEQUENCE [LARGE SCALE GENOMIC DNA]</scope>
    <source>
        <strain evidence="2 3">JCM 12603</strain>
    </source>
</reference>
<dbReference type="EMBL" id="AP022570">
    <property type="protein sequence ID" value="BBX51138.1"/>
    <property type="molecule type" value="Genomic_DNA"/>
</dbReference>
<accession>A0A6N4VAS3</accession>
<dbReference type="InterPro" id="IPR029039">
    <property type="entry name" value="Flavoprotein-like_sf"/>
</dbReference>
<sequence length="185" mass="20089">MRTPRPWWSGRDGASPAIVTGSRPRVLIVFASRRGGTAGLVDMIGDALEAQGCDVIISPADGVADFYEIDAVIVAGSLYNGRWHRHASRFVRRNAAVLRTLPVWLVCSGPLDDSAAREQIPPTKQIARLSALVDARGQVTFGGRLQPGARGLLAHAMAKTRAGDWRDPEHVASWVASMREQLQTR</sequence>
<dbReference type="Pfam" id="PF12724">
    <property type="entry name" value="Flavodoxin_5"/>
    <property type="match status" value="1"/>
</dbReference>
<evidence type="ECO:0000259" key="1">
    <source>
        <dbReference type="Pfam" id="PF12724"/>
    </source>
</evidence>
<dbReference type="Gene3D" id="3.40.50.360">
    <property type="match status" value="1"/>
</dbReference>
<evidence type="ECO:0000313" key="2">
    <source>
        <dbReference type="EMBL" id="BBX51138.1"/>
    </source>
</evidence>
<dbReference type="KEGG" id="mpof:MPOR_21640"/>
<name>A0A6N4VAS3_9MYCO</name>
<evidence type="ECO:0000313" key="3">
    <source>
        <dbReference type="Proteomes" id="UP000466785"/>
    </source>
</evidence>
<proteinExistence type="predicted"/>
<dbReference type="AlphaFoldDB" id="A0A6N4VAS3"/>
<gene>
    <name evidence="2" type="primary">hemG_1</name>
    <name evidence="2" type="ORF">MPOR_21640</name>
</gene>
<dbReference type="RefSeq" id="WP_163673619.1">
    <property type="nucleotide sequence ID" value="NZ_AP022570.1"/>
</dbReference>
<dbReference type="InterPro" id="IPR026816">
    <property type="entry name" value="Flavodoxin_dom"/>
</dbReference>
<organism evidence="2 3">
    <name type="scientific">Mycolicibacterium poriferae</name>
    <dbReference type="NCBI Taxonomy" id="39694"/>
    <lineage>
        <taxon>Bacteria</taxon>
        <taxon>Bacillati</taxon>
        <taxon>Actinomycetota</taxon>
        <taxon>Actinomycetes</taxon>
        <taxon>Mycobacteriales</taxon>
        <taxon>Mycobacteriaceae</taxon>
        <taxon>Mycolicibacterium</taxon>
    </lineage>
</organism>
<keyword evidence="3" id="KW-1185">Reference proteome</keyword>